<proteinExistence type="predicted"/>
<dbReference type="OrthoDB" id="9784811at2"/>
<feature type="signal peptide" evidence="1">
    <location>
        <begin position="1"/>
        <end position="26"/>
    </location>
</feature>
<comment type="caution">
    <text evidence="2">The sequence shown here is derived from an EMBL/GenBank/DDBJ whole genome shotgun (WGS) entry which is preliminary data.</text>
</comment>
<dbReference type="GO" id="GO:0005975">
    <property type="term" value="P:carbohydrate metabolic process"/>
    <property type="evidence" value="ECO:0007669"/>
    <property type="project" value="InterPro"/>
</dbReference>
<keyword evidence="3" id="KW-1185">Reference proteome</keyword>
<dbReference type="PANTHER" id="PTHR30105:SF2">
    <property type="entry name" value="DIVERGENT POLYSACCHARIDE DEACETYLASE SUPERFAMILY"/>
    <property type="match status" value="1"/>
</dbReference>
<dbReference type="Pfam" id="PF04748">
    <property type="entry name" value="Polysacc_deac_2"/>
    <property type="match status" value="1"/>
</dbReference>
<feature type="chain" id="PRO_5017824381" description="Divergent polysaccharide deacetylase" evidence="1">
    <location>
        <begin position="27"/>
        <end position="278"/>
    </location>
</feature>
<reference evidence="2 3" key="1">
    <citation type="submission" date="2018-07" db="EMBL/GenBank/DDBJ databases">
        <title>Genomic Encyclopedia of Type Strains, Phase III (KMG-III): the genomes of soil and plant-associated and newly described type strains.</title>
        <authorList>
            <person name="Whitman W."/>
        </authorList>
    </citation>
    <scope>NUCLEOTIDE SEQUENCE [LARGE SCALE GENOMIC DNA]</scope>
    <source>
        <strain evidence="2 3">CECT 7287</strain>
    </source>
</reference>
<evidence type="ECO:0000313" key="2">
    <source>
        <dbReference type="EMBL" id="RED89152.1"/>
    </source>
</evidence>
<dbReference type="SUPFAM" id="SSF88713">
    <property type="entry name" value="Glycoside hydrolase/deacetylase"/>
    <property type="match status" value="1"/>
</dbReference>
<dbReference type="AlphaFoldDB" id="A0A3D9KRV8"/>
<gene>
    <name evidence="2" type="ORF">DFP98_101123</name>
</gene>
<dbReference type="PANTHER" id="PTHR30105">
    <property type="entry name" value="UNCHARACTERIZED YIBQ-RELATED"/>
    <property type="match status" value="1"/>
</dbReference>
<accession>A0A3D9KRV8</accession>
<evidence type="ECO:0000313" key="3">
    <source>
        <dbReference type="Proteomes" id="UP000256977"/>
    </source>
</evidence>
<evidence type="ECO:0008006" key="4">
    <source>
        <dbReference type="Google" id="ProtNLM"/>
    </source>
</evidence>
<dbReference type="EMBL" id="QRDZ01000001">
    <property type="protein sequence ID" value="RED89152.1"/>
    <property type="molecule type" value="Genomic_DNA"/>
</dbReference>
<evidence type="ECO:0000256" key="1">
    <source>
        <dbReference type="SAM" id="SignalP"/>
    </source>
</evidence>
<dbReference type="Proteomes" id="UP000256977">
    <property type="component" value="Unassembled WGS sequence"/>
</dbReference>
<dbReference type="Gene3D" id="3.20.20.370">
    <property type="entry name" value="Glycoside hydrolase/deacetylase"/>
    <property type="match status" value="1"/>
</dbReference>
<dbReference type="CDD" id="cd10936">
    <property type="entry name" value="CE4_DAC2"/>
    <property type="match status" value="1"/>
</dbReference>
<sequence length="278" mass="29937">MRIGKIFLGKLALGLVLLAAGRDANASVSSPSAIPESGGNAVDKRQIAIVIDDFGNGMKGTEQMLNLPIKLTAAIMPFLPTTKEDAEKAHRLGHDVIVHLPMEPVRGQKNWLGPGAITTDLSDGEIRKRVEAAIADVPHAIGMNNHMGSKATADKRVMRIVLQVCKEKGLIFLDSRTSFRTVVPAVAKEVGIETVRNDIFLDDVYTRQHALKQLQEVKKLLQKNERCVAIGHVGPPGLSTSDALRAVIPELKGKAEFVPLSALLSLPGPFTAQGLQSR</sequence>
<dbReference type="InterPro" id="IPR011330">
    <property type="entry name" value="Glyco_hydro/deAcase_b/a-brl"/>
</dbReference>
<dbReference type="RefSeq" id="WP_116058615.1">
    <property type="nucleotide sequence ID" value="NZ_QRDZ01000001.1"/>
</dbReference>
<organism evidence="2 3">
    <name type="scientific">Cohnella phaseoli</name>
    <dbReference type="NCBI Taxonomy" id="456490"/>
    <lineage>
        <taxon>Bacteria</taxon>
        <taxon>Bacillati</taxon>
        <taxon>Bacillota</taxon>
        <taxon>Bacilli</taxon>
        <taxon>Bacillales</taxon>
        <taxon>Paenibacillaceae</taxon>
        <taxon>Cohnella</taxon>
    </lineage>
</organism>
<dbReference type="InterPro" id="IPR006837">
    <property type="entry name" value="Divergent_DAC"/>
</dbReference>
<protein>
    <recommendedName>
        <fullName evidence="4">Divergent polysaccharide deacetylase</fullName>
    </recommendedName>
</protein>
<name>A0A3D9KRV8_9BACL</name>
<keyword evidence="1" id="KW-0732">Signal</keyword>